<dbReference type="AlphaFoldDB" id="A0A644Y350"/>
<organism evidence="1">
    <name type="scientific">bioreactor metagenome</name>
    <dbReference type="NCBI Taxonomy" id="1076179"/>
    <lineage>
        <taxon>unclassified sequences</taxon>
        <taxon>metagenomes</taxon>
        <taxon>ecological metagenomes</taxon>
    </lineage>
</organism>
<proteinExistence type="predicted"/>
<dbReference type="EMBL" id="VSSQ01003923">
    <property type="protein sequence ID" value="MPM22946.1"/>
    <property type="molecule type" value="Genomic_DNA"/>
</dbReference>
<evidence type="ECO:0008006" key="2">
    <source>
        <dbReference type="Google" id="ProtNLM"/>
    </source>
</evidence>
<sequence>MITRLYDDLAVDRDILKKLHARKIFIAQRFTDRVGGFRNSCQYFNNKKDIDALREALLEIIKEIGRAPDYKKN</sequence>
<accession>A0A644Y350</accession>
<evidence type="ECO:0000313" key="1">
    <source>
        <dbReference type="EMBL" id="MPM22946.1"/>
    </source>
</evidence>
<reference evidence="1" key="1">
    <citation type="submission" date="2019-08" db="EMBL/GenBank/DDBJ databases">
        <authorList>
            <person name="Kucharzyk K."/>
            <person name="Murdoch R.W."/>
            <person name="Higgins S."/>
            <person name="Loffler F."/>
        </authorList>
    </citation>
    <scope>NUCLEOTIDE SEQUENCE</scope>
</reference>
<gene>
    <name evidence="1" type="ORF">SDC9_69406</name>
</gene>
<protein>
    <recommendedName>
        <fullName evidence="2">Aminotransferase class V domain-containing protein</fullName>
    </recommendedName>
</protein>
<dbReference type="InterPro" id="IPR015424">
    <property type="entry name" value="PyrdxlP-dep_Trfase"/>
</dbReference>
<name>A0A644Y350_9ZZZZ</name>
<dbReference type="Gene3D" id="3.90.1150.10">
    <property type="entry name" value="Aspartate Aminotransferase, domain 1"/>
    <property type="match status" value="1"/>
</dbReference>
<dbReference type="InterPro" id="IPR015422">
    <property type="entry name" value="PyrdxlP-dep_Trfase_small"/>
</dbReference>
<dbReference type="SUPFAM" id="SSF53383">
    <property type="entry name" value="PLP-dependent transferases"/>
    <property type="match status" value="1"/>
</dbReference>
<comment type="caution">
    <text evidence="1">The sequence shown here is derived from an EMBL/GenBank/DDBJ whole genome shotgun (WGS) entry which is preliminary data.</text>
</comment>